<keyword evidence="3" id="KW-1185">Reference proteome</keyword>
<dbReference type="Gene3D" id="3.90.550.50">
    <property type="match status" value="1"/>
</dbReference>
<dbReference type="AlphaFoldDB" id="A0A8K0DUH2"/>
<dbReference type="FunFam" id="3.90.550.50:FF:000026">
    <property type="entry name" value="Glycoprotein-N-acetylgalactosamine 3-beta-galactosyltransferase 1"/>
    <property type="match status" value="1"/>
</dbReference>
<name>A0A8K0DUH2_9ROSA</name>
<dbReference type="PANTHER" id="PTHR10811">
    <property type="entry name" value="FRINGE-RELATED"/>
    <property type="match status" value="1"/>
</dbReference>
<keyword evidence="1" id="KW-0472">Membrane</keyword>
<reference evidence="2" key="1">
    <citation type="submission" date="2020-03" db="EMBL/GenBank/DDBJ databases">
        <title>A high-quality chromosome-level genome assembly of a woody plant with both climbing and erect habits, Rhamnella rubrinervis.</title>
        <authorList>
            <person name="Lu Z."/>
            <person name="Yang Y."/>
            <person name="Zhu X."/>
            <person name="Sun Y."/>
        </authorList>
    </citation>
    <scope>NUCLEOTIDE SEQUENCE</scope>
    <source>
        <strain evidence="2">BYM</strain>
        <tissue evidence="2">Leaf</tissue>
    </source>
</reference>
<keyword evidence="1" id="KW-0812">Transmembrane</keyword>
<dbReference type="Proteomes" id="UP000796880">
    <property type="component" value="Unassembled WGS sequence"/>
</dbReference>
<evidence type="ECO:0000313" key="2">
    <source>
        <dbReference type="EMBL" id="KAF3434489.1"/>
    </source>
</evidence>
<dbReference type="OrthoDB" id="421979at2759"/>
<proteinExistence type="predicted"/>
<protein>
    <submittedName>
        <fullName evidence="2">Uncharacterized protein</fullName>
    </submittedName>
</protein>
<accession>A0A8K0DUH2</accession>
<comment type="caution">
    <text evidence="2">The sequence shown here is derived from an EMBL/GenBank/DDBJ whole genome shotgun (WGS) entry which is preliminary data.</text>
</comment>
<dbReference type="InterPro" id="IPR006740">
    <property type="entry name" value="DUF604"/>
</dbReference>
<dbReference type="EMBL" id="VOIH02000011">
    <property type="protein sequence ID" value="KAF3434489.1"/>
    <property type="molecule type" value="Genomic_DNA"/>
</dbReference>
<dbReference type="Pfam" id="PF04646">
    <property type="entry name" value="DUF604"/>
    <property type="match status" value="1"/>
</dbReference>
<organism evidence="2 3">
    <name type="scientific">Rhamnella rubrinervis</name>
    <dbReference type="NCBI Taxonomy" id="2594499"/>
    <lineage>
        <taxon>Eukaryota</taxon>
        <taxon>Viridiplantae</taxon>
        <taxon>Streptophyta</taxon>
        <taxon>Embryophyta</taxon>
        <taxon>Tracheophyta</taxon>
        <taxon>Spermatophyta</taxon>
        <taxon>Magnoliopsida</taxon>
        <taxon>eudicotyledons</taxon>
        <taxon>Gunneridae</taxon>
        <taxon>Pentapetalae</taxon>
        <taxon>rosids</taxon>
        <taxon>fabids</taxon>
        <taxon>Rosales</taxon>
        <taxon>Rhamnaceae</taxon>
        <taxon>rhamnoid group</taxon>
        <taxon>Rhamneae</taxon>
        <taxon>Rhamnella</taxon>
    </lineage>
</organism>
<evidence type="ECO:0000256" key="1">
    <source>
        <dbReference type="SAM" id="Phobius"/>
    </source>
</evidence>
<feature type="transmembrane region" description="Helical" evidence="1">
    <location>
        <begin position="44"/>
        <end position="63"/>
    </location>
</feature>
<gene>
    <name evidence="2" type="ORF">FNV43_RR25592</name>
</gene>
<evidence type="ECO:0000313" key="3">
    <source>
        <dbReference type="Proteomes" id="UP000796880"/>
    </source>
</evidence>
<sequence>MVMKMTTKPAKIHCLPVVYDQEDDQSPPSTATCIRSRRCSLGTALVAVAALVISTTAWLSLVFSGTTSTTLCWHCFKHWEGSPRSVHFDKLLTLSWPGSRHYSYAPKQQNIGLELEEELSLKHIVFGIAGSSQLWQRRKEYLRLWWRPNEMRGHVWLEEPVPREEDDDEHHQSLPPVMVSEDISRFRYTNPIGHPSGLRISRIITECFRLQLPNVRWFVLADDDTIFNADNLVAVLGKYDPSEMIYIGNPSESHSANTYFSHSMAFGGGGIAISHPLAEALSTILDDCLERYPKLYGSDDRLHACISEIGIPLSRESGFHQWDIRGSAHGLLSSHPVAPFLSIHHVEAVDPFYPGLSTMESLKLFMKAMRVEPSSFLQRSICYDRERRLTFLVSLGYVVQVFPNVVLPRELERSEQTFSAWNGISQRNEFDFDTRDPYRSVCKKPILFFLNKVGRVGNATLGSYARARGKDDLKRKVLCFPHLPPLNHARRIQVLGYPLTEKWHLAPRRLCCKLNQTSEEFPTLKVGQC</sequence>
<keyword evidence="1" id="KW-1133">Transmembrane helix</keyword>